<dbReference type="EMBL" id="FOBB01000003">
    <property type="protein sequence ID" value="SEL97899.1"/>
    <property type="molecule type" value="Genomic_DNA"/>
</dbReference>
<dbReference type="Gene3D" id="3.90.1150.10">
    <property type="entry name" value="Aspartate Aminotransferase, domain 1"/>
    <property type="match status" value="1"/>
</dbReference>
<evidence type="ECO:0000313" key="3">
    <source>
        <dbReference type="EMBL" id="SEL97899.1"/>
    </source>
</evidence>
<reference evidence="3 4" key="1">
    <citation type="submission" date="2016-10" db="EMBL/GenBank/DDBJ databases">
        <authorList>
            <person name="de Groot N.N."/>
        </authorList>
    </citation>
    <scope>NUCLEOTIDE SEQUENCE [LARGE SCALE GENOMIC DNA]</scope>
    <source>
        <strain evidence="3 4">DSM 21039</strain>
    </source>
</reference>
<keyword evidence="2" id="KW-0808">Transferase</keyword>
<organism evidence="3 4">
    <name type="scientific">Chitinophaga rupis</name>
    <dbReference type="NCBI Taxonomy" id="573321"/>
    <lineage>
        <taxon>Bacteria</taxon>
        <taxon>Pseudomonadati</taxon>
        <taxon>Bacteroidota</taxon>
        <taxon>Chitinophagia</taxon>
        <taxon>Chitinophagales</taxon>
        <taxon>Chitinophagaceae</taxon>
        <taxon>Chitinophaga</taxon>
    </lineage>
</organism>
<dbReference type="InterPro" id="IPR015422">
    <property type="entry name" value="PyrdxlP-dep_Trfase_small"/>
</dbReference>
<gene>
    <name evidence="3" type="ORF">SAMN04488505_10343</name>
</gene>
<protein>
    <submittedName>
        <fullName evidence="3">7-keto-8-aminopelargonate synthetase</fullName>
    </submittedName>
</protein>
<proteinExistence type="predicted"/>
<dbReference type="InterPro" id="IPR015424">
    <property type="entry name" value="PyrdxlP-dep_Trfase"/>
</dbReference>
<dbReference type="RefSeq" id="WP_089912123.1">
    <property type="nucleotide sequence ID" value="NZ_FOBB01000003.1"/>
</dbReference>
<dbReference type="STRING" id="573321.SAMN04488505_10343"/>
<comment type="cofactor">
    <cofactor evidence="1">
        <name>pyridoxal 5'-phosphate</name>
        <dbReference type="ChEBI" id="CHEBI:597326"/>
    </cofactor>
</comment>
<dbReference type="SUPFAM" id="SSF53383">
    <property type="entry name" value="PLP-dependent transferases"/>
    <property type="match status" value="1"/>
</dbReference>
<evidence type="ECO:0000256" key="2">
    <source>
        <dbReference type="ARBA" id="ARBA00022679"/>
    </source>
</evidence>
<evidence type="ECO:0000313" key="4">
    <source>
        <dbReference type="Proteomes" id="UP000198984"/>
    </source>
</evidence>
<dbReference type="Gene3D" id="3.40.640.10">
    <property type="entry name" value="Type I PLP-dependent aspartate aminotransferase-like (Major domain)"/>
    <property type="match status" value="1"/>
</dbReference>
<dbReference type="GO" id="GO:0016740">
    <property type="term" value="F:transferase activity"/>
    <property type="evidence" value="ECO:0007669"/>
    <property type="project" value="UniProtKB-KW"/>
</dbReference>
<evidence type="ECO:0000256" key="1">
    <source>
        <dbReference type="ARBA" id="ARBA00001933"/>
    </source>
</evidence>
<dbReference type="AlphaFoldDB" id="A0A1H7UM85"/>
<dbReference type="InterPro" id="IPR015421">
    <property type="entry name" value="PyrdxlP-dep_Trfase_major"/>
</dbReference>
<dbReference type="OrthoDB" id="846426at2"/>
<dbReference type="Proteomes" id="UP000198984">
    <property type="component" value="Unassembled WGS sequence"/>
</dbReference>
<dbReference type="InterPro" id="IPR050087">
    <property type="entry name" value="AON_synthase_class-II"/>
</dbReference>
<dbReference type="PANTHER" id="PTHR13693">
    <property type="entry name" value="CLASS II AMINOTRANSFERASE/8-AMINO-7-OXONONANOATE SYNTHASE"/>
    <property type="match status" value="1"/>
</dbReference>
<keyword evidence="4" id="KW-1185">Reference proteome</keyword>
<accession>A0A1H7UM85</accession>
<sequence length="358" mass="39204">MFPLHTDTTPGRTAIIDGKSHLFFSGFSYLGAHAKTAFREVFEAGLDLFGPVFISSRVANIRLSIYEELEHALAVLFRQQAAAAFSSGYLAAQAAIHYAQTKGEVLYAPGTHPALRLYNAVLPAMAHEQWVQQTITLINSKPDHTFVIAADGVNPLTSTIHDFSWLSAIERKVMVVIDDSHGAGILGPEGEGIVHTLPLHPPVRYLITASLAKAYSVEGGLVAGHAADISAMKKLPFFTGSTPIMPANAYAFLQSKPLYAAGRNKLQLNIHYLQQQVAKSTLVHNPFHLPVFLLQPAPHHPYIDQYLLEHDIIISSFAYPNPDSPAIHRVVVSALHEAFDLERLGGLITNYSITNYEL</sequence>
<name>A0A1H7UM85_9BACT</name>